<evidence type="ECO:0000313" key="6">
    <source>
        <dbReference type="Proteomes" id="UP000323000"/>
    </source>
</evidence>
<evidence type="ECO:0000313" key="5">
    <source>
        <dbReference type="EMBL" id="TXG66688.1"/>
    </source>
</evidence>
<feature type="region of interest" description="Disordered" evidence="3">
    <location>
        <begin position="172"/>
        <end position="198"/>
    </location>
</feature>
<protein>
    <recommendedName>
        <fullName evidence="4">LOB domain-containing protein</fullName>
    </recommendedName>
</protein>
<dbReference type="PANTHER" id="PTHR31301:SF68">
    <property type="entry name" value="LOB DOMAIN-CONTAINING PROTEIN 32-RELATED"/>
    <property type="match status" value="1"/>
</dbReference>
<feature type="coiled-coil region" evidence="2">
    <location>
        <begin position="79"/>
        <end position="106"/>
    </location>
</feature>
<dbReference type="InterPro" id="IPR004883">
    <property type="entry name" value="LOB"/>
</dbReference>
<evidence type="ECO:0000256" key="1">
    <source>
        <dbReference type="ARBA" id="ARBA00005474"/>
    </source>
</evidence>
<keyword evidence="6" id="KW-1185">Reference proteome</keyword>
<sequence length="215" mass="24060">MPTSLRRWAACKARCQKCTPQCPFKPYFPFDQPQKFQKVQQIFGAIKVAKIITGLDVHLREEAVNLLVFEAEARLRNPVNGCAAIISNLEAQLKQAEADLHNAKKELATYIGPEAMISAISQSQPVMPQQQQVANPPSVVYVTPHDQLLATLEDAREQQRIWMRNFVQQQQHQQMSSNGTSLGFSADPKATASSTSTSPAMKIRKLYEDKCWSSS</sequence>
<evidence type="ECO:0000256" key="3">
    <source>
        <dbReference type="SAM" id="MobiDB-lite"/>
    </source>
</evidence>
<keyword evidence="2" id="KW-0175">Coiled coil</keyword>
<dbReference type="PANTHER" id="PTHR31301">
    <property type="entry name" value="LOB DOMAIN-CONTAINING PROTEIN 4-RELATED"/>
    <property type="match status" value="1"/>
</dbReference>
<proteinExistence type="inferred from homology"/>
<accession>A0A5C7IC79</accession>
<dbReference type="OrthoDB" id="10353704at2759"/>
<comment type="similarity">
    <text evidence="1">Belongs to the LOB domain-containing protein family.</text>
</comment>
<dbReference type="Pfam" id="PF03195">
    <property type="entry name" value="LOB"/>
    <property type="match status" value="1"/>
</dbReference>
<dbReference type="Proteomes" id="UP000323000">
    <property type="component" value="Chromosome 3"/>
</dbReference>
<dbReference type="PROSITE" id="PS50891">
    <property type="entry name" value="LOB"/>
    <property type="match status" value="1"/>
</dbReference>
<evidence type="ECO:0000259" key="4">
    <source>
        <dbReference type="PROSITE" id="PS50891"/>
    </source>
</evidence>
<dbReference type="AlphaFoldDB" id="A0A5C7IC79"/>
<dbReference type="EMBL" id="VAHF01000003">
    <property type="protein sequence ID" value="TXG66688.1"/>
    <property type="molecule type" value="Genomic_DNA"/>
</dbReference>
<organism evidence="5 6">
    <name type="scientific">Acer yangbiense</name>
    <dbReference type="NCBI Taxonomy" id="1000413"/>
    <lineage>
        <taxon>Eukaryota</taxon>
        <taxon>Viridiplantae</taxon>
        <taxon>Streptophyta</taxon>
        <taxon>Embryophyta</taxon>
        <taxon>Tracheophyta</taxon>
        <taxon>Spermatophyta</taxon>
        <taxon>Magnoliopsida</taxon>
        <taxon>eudicotyledons</taxon>
        <taxon>Gunneridae</taxon>
        <taxon>Pentapetalae</taxon>
        <taxon>rosids</taxon>
        <taxon>malvids</taxon>
        <taxon>Sapindales</taxon>
        <taxon>Sapindaceae</taxon>
        <taxon>Hippocastanoideae</taxon>
        <taxon>Acereae</taxon>
        <taxon>Acer</taxon>
    </lineage>
</organism>
<name>A0A5C7IC79_9ROSI</name>
<comment type="caution">
    <text evidence="5">The sequence shown here is derived from an EMBL/GenBank/DDBJ whole genome shotgun (WGS) entry which is preliminary data.</text>
</comment>
<reference evidence="6" key="1">
    <citation type="journal article" date="2019" name="Gigascience">
        <title>De novo genome assembly of the endangered Acer yangbiense, a plant species with extremely small populations endemic to Yunnan Province, China.</title>
        <authorList>
            <person name="Yang J."/>
            <person name="Wariss H.M."/>
            <person name="Tao L."/>
            <person name="Zhang R."/>
            <person name="Yun Q."/>
            <person name="Hollingsworth P."/>
            <person name="Dao Z."/>
            <person name="Luo G."/>
            <person name="Guo H."/>
            <person name="Ma Y."/>
            <person name="Sun W."/>
        </authorList>
    </citation>
    <scope>NUCLEOTIDE SEQUENCE [LARGE SCALE GENOMIC DNA]</scope>
    <source>
        <strain evidence="6">cv. Malutang</strain>
    </source>
</reference>
<feature type="domain" description="LOB" evidence="4">
    <location>
        <begin position="6"/>
        <end position="107"/>
    </location>
</feature>
<evidence type="ECO:0000256" key="2">
    <source>
        <dbReference type="SAM" id="Coils"/>
    </source>
</evidence>
<feature type="compositionally biased region" description="Low complexity" evidence="3">
    <location>
        <begin position="185"/>
        <end position="198"/>
    </location>
</feature>
<gene>
    <name evidence="5" type="ORF">EZV62_007963</name>
</gene>